<dbReference type="AlphaFoldDB" id="A0A2V3J3S4"/>
<comment type="similarity">
    <text evidence="1">Belongs to the TRIAP1/MDM35 family.</text>
</comment>
<evidence type="ECO:0000256" key="4">
    <source>
        <dbReference type="ARBA" id="ARBA00022691"/>
    </source>
</evidence>
<evidence type="ECO:0000256" key="1">
    <source>
        <dbReference type="ARBA" id="ARBA00006196"/>
    </source>
</evidence>
<dbReference type="InterPro" id="IPR007918">
    <property type="entry name" value="MDM35_apoptosis"/>
</dbReference>
<dbReference type="PANTHER" id="PTHR44068">
    <property type="entry name" value="ZGC:194242"/>
    <property type="match status" value="1"/>
</dbReference>
<evidence type="ECO:0000313" key="9">
    <source>
        <dbReference type="EMBL" id="PXF49101.1"/>
    </source>
</evidence>
<evidence type="ECO:0000313" key="10">
    <source>
        <dbReference type="Proteomes" id="UP000247409"/>
    </source>
</evidence>
<dbReference type="Proteomes" id="UP000247409">
    <property type="component" value="Unassembled WGS sequence"/>
</dbReference>
<protein>
    <submittedName>
        <fullName evidence="9">Putative tocopherol O-methyltransferase, chloroplastic</fullName>
    </submittedName>
</protein>
<evidence type="ECO:0000256" key="5">
    <source>
        <dbReference type="ARBA" id="ARBA00023157"/>
    </source>
</evidence>
<keyword evidence="3 6" id="KW-0808">Transferase</keyword>
<dbReference type="CDD" id="cd02440">
    <property type="entry name" value="AdoMet_MTases"/>
    <property type="match status" value="1"/>
</dbReference>
<feature type="transmembrane region" description="Helical" evidence="7">
    <location>
        <begin position="161"/>
        <end position="179"/>
    </location>
</feature>
<feature type="region of interest" description="SAM motif III" evidence="6">
    <location>
        <begin position="355"/>
        <end position="364"/>
    </location>
</feature>
<dbReference type="Pfam" id="PF13649">
    <property type="entry name" value="Methyltransf_25"/>
    <property type="match status" value="1"/>
</dbReference>
<feature type="region of interest" description="SAM motif II" evidence="6">
    <location>
        <begin position="328"/>
        <end position="336"/>
    </location>
</feature>
<feature type="domain" description="Methyltransferase" evidence="8">
    <location>
        <begin position="263"/>
        <end position="360"/>
    </location>
</feature>
<accession>A0A2V3J3S4</accession>
<reference evidence="9 10" key="1">
    <citation type="journal article" date="2018" name="Mol. Biol. Evol.">
        <title>Analysis of the draft genome of the red seaweed Gracilariopsis chorda provides insights into genome size evolution in Rhodophyta.</title>
        <authorList>
            <person name="Lee J."/>
            <person name="Yang E.C."/>
            <person name="Graf L."/>
            <person name="Yang J.H."/>
            <person name="Qiu H."/>
            <person name="Zel Zion U."/>
            <person name="Chan C.X."/>
            <person name="Stephens T.G."/>
            <person name="Weber A.P.M."/>
            <person name="Boo G.H."/>
            <person name="Boo S.M."/>
            <person name="Kim K.M."/>
            <person name="Shin Y."/>
            <person name="Jung M."/>
            <person name="Lee S.J."/>
            <person name="Yim H.S."/>
            <person name="Lee J.H."/>
            <person name="Bhattacharya D."/>
            <person name="Yoon H.S."/>
        </authorList>
    </citation>
    <scope>NUCLEOTIDE SEQUENCE [LARGE SCALE GENOMIC DNA]</scope>
    <source>
        <strain evidence="9 10">SKKU-2015</strain>
        <tissue evidence="9">Whole body</tissue>
    </source>
</reference>
<dbReference type="Pfam" id="PF05254">
    <property type="entry name" value="UPF0203"/>
    <property type="match status" value="1"/>
</dbReference>
<dbReference type="InterPro" id="IPR029063">
    <property type="entry name" value="SAM-dependent_MTases_sf"/>
</dbReference>
<evidence type="ECO:0000256" key="6">
    <source>
        <dbReference type="PROSITE-ProRule" id="PRU00914"/>
    </source>
</evidence>
<feature type="region of interest" description="SAM motif I" evidence="6">
    <location>
        <begin position="263"/>
        <end position="272"/>
    </location>
</feature>
<dbReference type="PROSITE" id="PS51581">
    <property type="entry name" value="SAM_GTMT"/>
    <property type="match status" value="1"/>
</dbReference>
<dbReference type="EMBL" id="NBIV01000008">
    <property type="protein sequence ID" value="PXF49101.1"/>
    <property type="molecule type" value="Genomic_DNA"/>
</dbReference>
<dbReference type="Gene3D" id="3.40.50.150">
    <property type="entry name" value="Vaccinia Virus protein VP39"/>
    <property type="match status" value="1"/>
</dbReference>
<dbReference type="InterPro" id="IPR050447">
    <property type="entry name" value="Erg6_SMT_methyltransf"/>
</dbReference>
<dbReference type="InterPro" id="IPR025774">
    <property type="entry name" value="PiNMT-like"/>
</dbReference>
<name>A0A2V3J3S4_9FLOR</name>
<organism evidence="9 10">
    <name type="scientific">Gracilariopsis chorda</name>
    <dbReference type="NCBI Taxonomy" id="448386"/>
    <lineage>
        <taxon>Eukaryota</taxon>
        <taxon>Rhodophyta</taxon>
        <taxon>Florideophyceae</taxon>
        <taxon>Rhodymeniophycidae</taxon>
        <taxon>Gracilariales</taxon>
        <taxon>Gracilariaceae</taxon>
        <taxon>Gracilariopsis</taxon>
    </lineage>
</organism>
<dbReference type="InterPro" id="IPR041698">
    <property type="entry name" value="Methyltransf_25"/>
</dbReference>
<keyword evidence="4 6" id="KW-0949">S-adenosyl-L-methionine</keyword>
<comment type="similarity">
    <text evidence="6">Belongs to the class I-like SAM-binding methyltransferase superfamily. gTMT family.</text>
</comment>
<evidence type="ECO:0000259" key="8">
    <source>
        <dbReference type="Pfam" id="PF13649"/>
    </source>
</evidence>
<keyword evidence="10" id="KW-1185">Reference proteome</keyword>
<evidence type="ECO:0000256" key="3">
    <source>
        <dbReference type="ARBA" id="ARBA00022679"/>
    </source>
</evidence>
<dbReference type="OrthoDB" id="3885at2759"/>
<sequence>MSSVNGKRRVNPLELCAAEKKRYDSCFKHWYNTKFLKGHLETSAECEQRFEELQVCVNAALEQTSNFEQAHLIELSNMLCFVSSASIFRDRPSHTRICVRPCAISVARPRPRQHAAASTRMSTNFSGPDVLLSAPSERVYVKTDPNGMPVLHIEDVSKRPPIWLVAVIAGMAAFAVWLVRRFIMLKRLSQKYVRKDLNKDIADFYDLRSAAWESVWGEHMHHGLYDVVNRKKLKGQAAQIRTMSELLKFSNTIDVDLPSNSRILDLGCGIGGSSRFLARHFGESCHVTGVTLSPYQANRANELNKEKGLDGRVENEVRDALSTGFGNEEFEIIWSMESGEHIQNKRLLMQECARMLKTDGRLLMLAWCRRESTPPFSLSERYSIRRIMEEYCLPNLASPSEYSTEMIRAGLRDVKVEDWTQRAAPFWGEVVRSALFNARGWKALAKYGWPLIKSALAMRHVMTGIRLGVFRLVAFSARKATQEEIEAEKERIGELSCRSASSLPSPSQV</sequence>
<dbReference type="GO" id="GO:0008168">
    <property type="term" value="F:methyltransferase activity"/>
    <property type="evidence" value="ECO:0007669"/>
    <property type="project" value="UniProtKB-KW"/>
</dbReference>
<keyword evidence="5" id="KW-1015">Disulfide bond</keyword>
<comment type="caution">
    <text evidence="9">The sequence shown here is derived from an EMBL/GenBank/DDBJ whole genome shotgun (WGS) entry which is preliminary data.</text>
</comment>
<evidence type="ECO:0000256" key="2">
    <source>
        <dbReference type="ARBA" id="ARBA00022603"/>
    </source>
</evidence>
<gene>
    <name evidence="9" type="ORF">BWQ96_01050</name>
</gene>
<dbReference type="SUPFAM" id="SSF53335">
    <property type="entry name" value="S-adenosyl-L-methionine-dependent methyltransferases"/>
    <property type="match status" value="1"/>
</dbReference>
<dbReference type="GO" id="GO:0032259">
    <property type="term" value="P:methylation"/>
    <property type="evidence" value="ECO:0007669"/>
    <property type="project" value="UniProtKB-UniRule"/>
</dbReference>
<keyword evidence="7" id="KW-0812">Transmembrane</keyword>
<keyword evidence="7" id="KW-1133">Transmembrane helix</keyword>
<proteinExistence type="inferred from homology"/>
<dbReference type="STRING" id="448386.A0A2V3J3S4"/>
<dbReference type="PANTHER" id="PTHR44068:SF11">
    <property type="entry name" value="GERANYL DIPHOSPHATE 2-C-METHYLTRANSFERASE"/>
    <property type="match status" value="1"/>
</dbReference>
<keyword evidence="2 6" id="KW-0489">Methyltransferase</keyword>
<evidence type="ECO:0000256" key="7">
    <source>
        <dbReference type="SAM" id="Phobius"/>
    </source>
</evidence>
<keyword evidence="7" id="KW-0472">Membrane</keyword>